<accession>A0ABX8AMR2</accession>
<dbReference type="Proteomes" id="UP000680706">
    <property type="component" value="Chromosome"/>
</dbReference>
<proteinExistence type="predicted"/>
<evidence type="ECO:0000313" key="1">
    <source>
        <dbReference type="EMBL" id="QUS56358.1"/>
    </source>
</evidence>
<sequence>MSIKELLKTVYQEDMVTVASEKASATIFSFPEAKVRVNPDPPLVRALQSRMNELCALEKGWDGYGGQPVSHHRMSFGANLLGSICSENTPTPSLVPGSDGTVQIEWHENFCDIELDILDAFEVSVYCHDIKDNIEEEFDLSSDFSALAKWIQKLEENRA</sequence>
<keyword evidence="2" id="KW-1185">Reference proteome</keyword>
<gene>
    <name evidence="1" type="ORF">KGB56_02590</name>
</gene>
<name>A0ABX8AMR2_9HYPH</name>
<dbReference type="RefSeq" id="WP_075699985.1">
    <property type="nucleotide sequence ID" value="NZ_CP074126.1"/>
</dbReference>
<organism evidence="1 2">
    <name type="scientific">Pseudovibrio brasiliensis</name>
    <dbReference type="NCBI Taxonomy" id="1898042"/>
    <lineage>
        <taxon>Bacteria</taxon>
        <taxon>Pseudomonadati</taxon>
        <taxon>Pseudomonadota</taxon>
        <taxon>Alphaproteobacteria</taxon>
        <taxon>Hyphomicrobiales</taxon>
        <taxon>Stappiaceae</taxon>
        <taxon>Pseudovibrio</taxon>
    </lineage>
</organism>
<reference evidence="1 2" key="1">
    <citation type="journal article" date="2021" name="Angew. Chem. Int. Ed. Engl.">
        <title>A novel family of nonribosomal peptides modulate collective behavior in Pseudovibrio bacteria isolated from marine sponges.</title>
        <authorList>
            <person name="Ioca L.P."/>
            <person name="Dai Y."/>
            <person name="Kunakom S."/>
            <person name="Diaz-Espinosa J."/>
            <person name="Krunic A."/>
            <person name="Crnkovic C.M."/>
            <person name="Orjala J."/>
            <person name="Sanchez L.M."/>
            <person name="Ferreira A.G."/>
            <person name="Berlinck R.G.S."/>
            <person name="Eustaquio A.S."/>
        </authorList>
    </citation>
    <scope>NUCLEOTIDE SEQUENCE [LARGE SCALE GENOMIC DNA]</scope>
    <source>
        <strain evidence="1 2">Ab134</strain>
    </source>
</reference>
<dbReference type="EMBL" id="CP074126">
    <property type="protein sequence ID" value="QUS56358.1"/>
    <property type="molecule type" value="Genomic_DNA"/>
</dbReference>
<protein>
    <submittedName>
        <fullName evidence="1">Uncharacterized protein</fullName>
    </submittedName>
</protein>
<evidence type="ECO:0000313" key="2">
    <source>
        <dbReference type="Proteomes" id="UP000680706"/>
    </source>
</evidence>